<dbReference type="PROSITE" id="PS50157">
    <property type="entry name" value="ZINC_FINGER_C2H2_2"/>
    <property type="match status" value="7"/>
</dbReference>
<comment type="caution">
    <text evidence="10">The sequence shown here is derived from an EMBL/GenBank/DDBJ whole genome shotgun (WGS) entry which is preliminary data.</text>
</comment>
<keyword evidence="11" id="KW-1185">Reference proteome</keyword>
<dbReference type="FunFam" id="3.30.160.60:FF:000100">
    <property type="entry name" value="Zinc finger 45-like"/>
    <property type="match status" value="1"/>
</dbReference>
<feature type="domain" description="C2H2-type" evidence="9">
    <location>
        <begin position="190"/>
        <end position="218"/>
    </location>
</feature>
<evidence type="ECO:0000256" key="5">
    <source>
        <dbReference type="ARBA" id="ARBA00022833"/>
    </source>
</evidence>
<dbReference type="PANTHER" id="PTHR24404:SF114">
    <property type="entry name" value="KLUMPFUSS, ISOFORM B-RELATED"/>
    <property type="match status" value="1"/>
</dbReference>
<dbReference type="STRING" id="158441.A0A226DP11"/>
<dbReference type="EMBL" id="LNIX01000013">
    <property type="protein sequence ID" value="OXA47275.1"/>
    <property type="molecule type" value="Genomic_DNA"/>
</dbReference>
<dbReference type="Pfam" id="PF00096">
    <property type="entry name" value="zf-C2H2"/>
    <property type="match status" value="1"/>
</dbReference>
<dbReference type="PROSITE" id="PS00028">
    <property type="entry name" value="ZINC_FINGER_C2H2_1"/>
    <property type="match status" value="6"/>
</dbReference>
<keyword evidence="7" id="KW-0539">Nucleus</keyword>
<dbReference type="GO" id="GO:0005634">
    <property type="term" value="C:nucleus"/>
    <property type="evidence" value="ECO:0007669"/>
    <property type="project" value="UniProtKB-SubCell"/>
</dbReference>
<dbReference type="FunFam" id="3.30.160.60:FF:000145">
    <property type="entry name" value="Zinc finger protein 574"/>
    <property type="match status" value="1"/>
</dbReference>
<gene>
    <name evidence="10" type="ORF">Fcan01_17634</name>
</gene>
<feature type="domain" description="C2H2-type" evidence="9">
    <location>
        <begin position="249"/>
        <end position="276"/>
    </location>
</feature>
<dbReference type="OrthoDB" id="1095242at2759"/>
<name>A0A226DP11_FOLCA</name>
<evidence type="ECO:0000313" key="11">
    <source>
        <dbReference type="Proteomes" id="UP000198287"/>
    </source>
</evidence>
<dbReference type="InterPro" id="IPR050589">
    <property type="entry name" value="Ikaros_C2H2-ZF"/>
</dbReference>
<keyword evidence="5" id="KW-0862">Zinc</keyword>
<feature type="domain" description="C2H2-type" evidence="9">
    <location>
        <begin position="102"/>
        <end position="129"/>
    </location>
</feature>
<keyword evidence="3" id="KW-0677">Repeat</keyword>
<sequence>MVIHDSDAKVQCEICEKMLKTPATLHNHVKWLHSNRDRPSCDIFHRVFLKHATLRRHMDTVHSKIERPRLPCGYPGCEKTYLRRDDLSHHVKTEHVENPTRFPCTLCGKEFKVRSKLERHISTHTTEKAYTCSTCGRRFASQTAMKTHEVTHLEKSTRRIFKCALCPATFLSKTALQRHGQVVHENRRNHPCTFCDKRFSTQGKVRLHVEARHPTNTEKIHSCDQCEYKSHLKENLDRHVKRHNPPNPQECYFCQKRFVYFSGLVRHFGRHTLEPRKFTFV</sequence>
<keyword evidence="4 8" id="KW-0863">Zinc-finger</keyword>
<dbReference type="SUPFAM" id="SSF57667">
    <property type="entry name" value="beta-beta-alpha zinc fingers"/>
    <property type="match status" value="4"/>
</dbReference>
<dbReference type="InterPro" id="IPR013087">
    <property type="entry name" value="Znf_C2H2_type"/>
</dbReference>
<feature type="domain" description="C2H2-type" evidence="9">
    <location>
        <begin position="221"/>
        <end position="248"/>
    </location>
</feature>
<dbReference type="SMART" id="SM00355">
    <property type="entry name" value="ZnF_C2H2"/>
    <property type="match status" value="9"/>
</dbReference>
<feature type="domain" description="C2H2-type" evidence="9">
    <location>
        <begin position="130"/>
        <end position="157"/>
    </location>
</feature>
<evidence type="ECO:0000256" key="8">
    <source>
        <dbReference type="PROSITE-ProRule" id="PRU00042"/>
    </source>
</evidence>
<dbReference type="InterPro" id="IPR036236">
    <property type="entry name" value="Znf_C2H2_sf"/>
</dbReference>
<evidence type="ECO:0000259" key="9">
    <source>
        <dbReference type="PROSITE" id="PS50157"/>
    </source>
</evidence>
<dbReference type="AlphaFoldDB" id="A0A226DP11"/>
<evidence type="ECO:0000256" key="7">
    <source>
        <dbReference type="ARBA" id="ARBA00023242"/>
    </source>
</evidence>
<dbReference type="GO" id="GO:0008270">
    <property type="term" value="F:zinc ion binding"/>
    <property type="evidence" value="ECO:0007669"/>
    <property type="project" value="UniProtKB-KW"/>
</dbReference>
<accession>A0A226DP11</accession>
<dbReference type="Gene3D" id="3.30.160.60">
    <property type="entry name" value="Classic Zinc Finger"/>
    <property type="match status" value="6"/>
</dbReference>
<evidence type="ECO:0000256" key="1">
    <source>
        <dbReference type="ARBA" id="ARBA00004123"/>
    </source>
</evidence>
<feature type="domain" description="C2H2-type" evidence="9">
    <location>
        <begin position="10"/>
        <end position="38"/>
    </location>
</feature>
<keyword evidence="2" id="KW-0479">Metal-binding</keyword>
<dbReference type="GO" id="GO:0006357">
    <property type="term" value="P:regulation of transcription by RNA polymerase II"/>
    <property type="evidence" value="ECO:0007669"/>
    <property type="project" value="TreeGrafter"/>
</dbReference>
<evidence type="ECO:0000313" key="10">
    <source>
        <dbReference type="EMBL" id="OXA47275.1"/>
    </source>
</evidence>
<proteinExistence type="predicted"/>
<evidence type="ECO:0000256" key="2">
    <source>
        <dbReference type="ARBA" id="ARBA00022723"/>
    </source>
</evidence>
<evidence type="ECO:0000256" key="6">
    <source>
        <dbReference type="ARBA" id="ARBA00023125"/>
    </source>
</evidence>
<dbReference type="GO" id="GO:0000978">
    <property type="term" value="F:RNA polymerase II cis-regulatory region sequence-specific DNA binding"/>
    <property type="evidence" value="ECO:0007669"/>
    <property type="project" value="TreeGrafter"/>
</dbReference>
<dbReference type="Pfam" id="PF13912">
    <property type="entry name" value="zf-C2H2_6"/>
    <property type="match status" value="1"/>
</dbReference>
<dbReference type="PANTHER" id="PTHR24404">
    <property type="entry name" value="ZINC FINGER PROTEIN"/>
    <property type="match status" value="1"/>
</dbReference>
<comment type="subcellular location">
    <subcellularLocation>
        <location evidence="1">Nucleus</location>
    </subcellularLocation>
</comment>
<evidence type="ECO:0000256" key="4">
    <source>
        <dbReference type="ARBA" id="ARBA00022771"/>
    </source>
</evidence>
<evidence type="ECO:0000256" key="3">
    <source>
        <dbReference type="ARBA" id="ARBA00022737"/>
    </source>
</evidence>
<keyword evidence="6" id="KW-0238">DNA-binding</keyword>
<protein>
    <submittedName>
        <fullName evidence="10">Zinc finger protein 26</fullName>
    </submittedName>
</protein>
<organism evidence="10 11">
    <name type="scientific">Folsomia candida</name>
    <name type="common">Springtail</name>
    <dbReference type="NCBI Taxonomy" id="158441"/>
    <lineage>
        <taxon>Eukaryota</taxon>
        <taxon>Metazoa</taxon>
        <taxon>Ecdysozoa</taxon>
        <taxon>Arthropoda</taxon>
        <taxon>Hexapoda</taxon>
        <taxon>Collembola</taxon>
        <taxon>Entomobryomorpha</taxon>
        <taxon>Isotomoidea</taxon>
        <taxon>Isotomidae</taxon>
        <taxon>Proisotominae</taxon>
        <taxon>Folsomia</taxon>
    </lineage>
</organism>
<feature type="domain" description="C2H2-type" evidence="9">
    <location>
        <begin position="161"/>
        <end position="189"/>
    </location>
</feature>
<dbReference type="GO" id="GO:0003700">
    <property type="term" value="F:DNA-binding transcription factor activity"/>
    <property type="evidence" value="ECO:0007669"/>
    <property type="project" value="TreeGrafter"/>
</dbReference>
<dbReference type="Proteomes" id="UP000198287">
    <property type="component" value="Unassembled WGS sequence"/>
</dbReference>
<reference evidence="10 11" key="1">
    <citation type="submission" date="2015-12" db="EMBL/GenBank/DDBJ databases">
        <title>The genome of Folsomia candida.</title>
        <authorList>
            <person name="Faddeeva A."/>
            <person name="Derks M.F."/>
            <person name="Anvar Y."/>
            <person name="Smit S."/>
            <person name="Van Straalen N."/>
            <person name="Roelofs D."/>
        </authorList>
    </citation>
    <scope>NUCLEOTIDE SEQUENCE [LARGE SCALE GENOMIC DNA]</scope>
    <source>
        <strain evidence="10 11">VU population</strain>
        <tissue evidence="10">Whole body</tissue>
    </source>
</reference>
<dbReference type="OMA" id="QTAMKTH"/>